<accession>A0A9Q9B0E4</accession>
<dbReference type="EMBL" id="CP099423">
    <property type="protein sequence ID" value="USW54011.1"/>
    <property type="molecule type" value="Genomic_DNA"/>
</dbReference>
<dbReference type="Proteomes" id="UP001056384">
    <property type="component" value="Chromosome 6"/>
</dbReference>
<dbReference type="AlphaFoldDB" id="A0A9Q9B0E4"/>
<evidence type="ECO:0000313" key="1">
    <source>
        <dbReference type="EMBL" id="USW54011.1"/>
    </source>
</evidence>
<sequence length="85" mass="9553">MAEPTLTACALYDSNVRLLNHHNAMRETIIRILPNVHKDMSSNTQHISEICFARRHGQARPLDGRGCFSLPPGEWTEQRTVAAKA</sequence>
<gene>
    <name evidence="1" type="ORF">Slin15195_G073300</name>
</gene>
<organism evidence="1 2">
    <name type="scientific">Septoria linicola</name>
    <dbReference type="NCBI Taxonomy" id="215465"/>
    <lineage>
        <taxon>Eukaryota</taxon>
        <taxon>Fungi</taxon>
        <taxon>Dikarya</taxon>
        <taxon>Ascomycota</taxon>
        <taxon>Pezizomycotina</taxon>
        <taxon>Dothideomycetes</taxon>
        <taxon>Dothideomycetidae</taxon>
        <taxon>Mycosphaerellales</taxon>
        <taxon>Mycosphaerellaceae</taxon>
        <taxon>Septoria</taxon>
    </lineage>
</organism>
<proteinExistence type="predicted"/>
<name>A0A9Q9B0E4_9PEZI</name>
<protein>
    <submittedName>
        <fullName evidence="1">Uncharacterized protein</fullName>
    </submittedName>
</protein>
<evidence type="ECO:0000313" key="2">
    <source>
        <dbReference type="Proteomes" id="UP001056384"/>
    </source>
</evidence>
<keyword evidence="2" id="KW-1185">Reference proteome</keyword>
<reference evidence="1" key="1">
    <citation type="submission" date="2022-06" db="EMBL/GenBank/DDBJ databases">
        <title>Complete genome sequences of two strains of the flax pathogen Septoria linicola.</title>
        <authorList>
            <person name="Lapalu N."/>
            <person name="Simon A."/>
            <person name="Demenou B."/>
            <person name="Paumier D."/>
            <person name="Guillot M.-P."/>
            <person name="Gout L."/>
            <person name="Valade R."/>
        </authorList>
    </citation>
    <scope>NUCLEOTIDE SEQUENCE</scope>
    <source>
        <strain evidence="1">SE15195</strain>
    </source>
</reference>